<feature type="domain" description="Methyl-accepting transducer" evidence="6">
    <location>
        <begin position="284"/>
        <end position="520"/>
    </location>
</feature>
<evidence type="ECO:0000259" key="7">
    <source>
        <dbReference type="PROSITE" id="PS50885"/>
    </source>
</evidence>
<dbReference type="RefSeq" id="WP_153725994.1">
    <property type="nucleotide sequence ID" value="NZ_CP045875.1"/>
</dbReference>
<dbReference type="OrthoDB" id="5392220at2"/>
<feature type="transmembrane region" description="Helical" evidence="5">
    <location>
        <begin position="13"/>
        <end position="35"/>
    </location>
</feature>
<dbReference type="Pfam" id="PF00015">
    <property type="entry name" value="MCPsignal"/>
    <property type="match status" value="1"/>
</dbReference>
<dbReference type="EMBL" id="CP045875">
    <property type="protein sequence ID" value="QGG48921.1"/>
    <property type="molecule type" value="Genomic_DNA"/>
</dbReference>
<dbReference type="GO" id="GO:0006935">
    <property type="term" value="P:chemotaxis"/>
    <property type="evidence" value="ECO:0007669"/>
    <property type="project" value="InterPro"/>
</dbReference>
<evidence type="ECO:0000256" key="1">
    <source>
        <dbReference type="ARBA" id="ARBA00023224"/>
    </source>
</evidence>
<evidence type="ECO:0000313" key="8">
    <source>
        <dbReference type="EMBL" id="QGG48921.1"/>
    </source>
</evidence>
<dbReference type="InterPro" id="IPR004090">
    <property type="entry name" value="Chemotax_Me-accpt_rcpt"/>
</dbReference>
<dbReference type="AlphaFoldDB" id="A0A5Q2N3M3"/>
<accession>A0A5Q2N3M3</accession>
<dbReference type="CDD" id="cd11386">
    <property type="entry name" value="MCP_signal"/>
    <property type="match status" value="1"/>
</dbReference>
<sequence length="694" mass="76579">MNWLRNQKVGQKITLLLLLMAFSITIVGGTGFYFMKNMSDRAHDMYEDRTLPILWLNSGRGFARLIEARTLELIITDDIDRMQYLARDIEERLALLERDIVDYEQTHLLPYEAERIGPLKESMEEFKTELLRTLALAIIGEKEAAYEHYLQTTMEPATRANELRRELAEYNAEVAQQLNNDIYREFSTASVVMTIVGFGALLGSILIGVAISRMIVNPLKDVQQLMALAGEGDLSVQGKVESRDEMGEMMAIFNKMIGQQAEIVDHVRKASIELAAGSEQTAASTEEVSTASQEVAYAIQKVAQEADQGSQAIVNVSEVLIELSSLIQMAKDQALIAEKHSISTLEAAKKGQETVAETIDRMEIIKNKTVETEATMKTLEDYSKQIGVITEMITNIASQTNLLALNAAIEAARAGESGKGFAVVAEEVRKLAEQSNEGAKEVANLVKKIATATSTAMETTHESRRASEQGVLVVAQAGQSLRYIVEAVDGTERAIGDIVTLTEDEVAGSEKIVELINTVATVIENMANDAMHVAASTEETTAALETVAASTEEASAMAAELQSSMERFTIQVKSIDQMSSLEVLNMAKSDHLIWKVRIQNLLKGQGQVNSEELTSHQQCRLGKWYFSDRNPFKNDPDFIAMNGPHEQVHTAARSAAEAYAAGRQRDAERYFKELESSSTLVLMYLDRLIKKASS</sequence>
<keyword evidence="4" id="KW-0175">Coiled coil</keyword>
<comment type="similarity">
    <text evidence="2">Belongs to the methyl-accepting chemotaxis (MCP) protein family.</text>
</comment>
<dbReference type="Pfam" id="PF12729">
    <property type="entry name" value="4HB_MCP_1"/>
    <property type="match status" value="1"/>
</dbReference>
<dbReference type="Pfam" id="PF13682">
    <property type="entry name" value="CZB"/>
    <property type="match status" value="1"/>
</dbReference>
<dbReference type="Gene3D" id="6.10.340.10">
    <property type="match status" value="1"/>
</dbReference>
<evidence type="ECO:0000256" key="2">
    <source>
        <dbReference type="ARBA" id="ARBA00029447"/>
    </source>
</evidence>
<proteinExistence type="inferred from homology"/>
<dbReference type="Pfam" id="PF00672">
    <property type="entry name" value="HAMP"/>
    <property type="match status" value="1"/>
</dbReference>
<keyword evidence="1 3" id="KW-0807">Transducer</keyword>
<evidence type="ECO:0000259" key="6">
    <source>
        <dbReference type="PROSITE" id="PS50111"/>
    </source>
</evidence>
<dbReference type="SMART" id="SM00304">
    <property type="entry name" value="HAMP"/>
    <property type="match status" value="1"/>
</dbReference>
<feature type="domain" description="HAMP" evidence="7">
    <location>
        <begin position="213"/>
        <end position="265"/>
    </location>
</feature>
<feature type="transmembrane region" description="Helical" evidence="5">
    <location>
        <begin position="191"/>
        <end position="216"/>
    </location>
</feature>
<keyword evidence="5" id="KW-1133">Transmembrane helix</keyword>
<dbReference type="Gene3D" id="1.10.287.950">
    <property type="entry name" value="Methyl-accepting chemotaxis protein"/>
    <property type="match status" value="1"/>
</dbReference>
<dbReference type="InterPro" id="IPR003660">
    <property type="entry name" value="HAMP_dom"/>
</dbReference>
<dbReference type="SUPFAM" id="SSF58104">
    <property type="entry name" value="Methyl-accepting chemotaxis protein (MCP) signaling domain"/>
    <property type="match status" value="1"/>
</dbReference>
<keyword evidence="5" id="KW-0812">Transmembrane</keyword>
<dbReference type="PRINTS" id="PR00260">
    <property type="entry name" value="CHEMTRNSDUCR"/>
</dbReference>
<evidence type="ECO:0000256" key="4">
    <source>
        <dbReference type="SAM" id="Coils"/>
    </source>
</evidence>
<evidence type="ECO:0000256" key="5">
    <source>
        <dbReference type="SAM" id="Phobius"/>
    </source>
</evidence>
<evidence type="ECO:0000313" key="9">
    <source>
        <dbReference type="Proteomes" id="UP000366051"/>
    </source>
</evidence>
<feature type="coiled-coil region" evidence="4">
    <location>
        <begin position="79"/>
        <end position="106"/>
    </location>
</feature>
<dbReference type="PROSITE" id="PS50885">
    <property type="entry name" value="HAMP"/>
    <property type="match status" value="1"/>
</dbReference>
<gene>
    <name evidence="8" type="ORF">FTV88_2832</name>
</gene>
<keyword evidence="5" id="KW-0472">Membrane</keyword>
<dbReference type="Proteomes" id="UP000366051">
    <property type="component" value="Chromosome"/>
</dbReference>
<protein>
    <submittedName>
        <fullName evidence="8">HAMP domain</fullName>
    </submittedName>
</protein>
<keyword evidence="9" id="KW-1185">Reference proteome</keyword>
<dbReference type="GO" id="GO:0016020">
    <property type="term" value="C:membrane"/>
    <property type="evidence" value="ECO:0007669"/>
    <property type="project" value="InterPro"/>
</dbReference>
<dbReference type="InterPro" id="IPR024478">
    <property type="entry name" value="HlyB_4HB_MCP"/>
</dbReference>
<dbReference type="InterPro" id="IPR004089">
    <property type="entry name" value="MCPsignal_dom"/>
</dbReference>
<name>A0A5Q2N3M3_9FIRM</name>
<dbReference type="SMART" id="SM00283">
    <property type="entry name" value="MA"/>
    <property type="match status" value="1"/>
</dbReference>
<dbReference type="GO" id="GO:0007165">
    <property type="term" value="P:signal transduction"/>
    <property type="evidence" value="ECO:0007669"/>
    <property type="project" value="UniProtKB-KW"/>
</dbReference>
<evidence type="ECO:0000256" key="3">
    <source>
        <dbReference type="PROSITE-ProRule" id="PRU00284"/>
    </source>
</evidence>
<reference evidence="9" key="1">
    <citation type="submission" date="2019-11" db="EMBL/GenBank/DDBJ databases">
        <title>Genome sequence of Heliorestis convoluta strain HH, an alkaliphilic and minimalistic phototrophic bacterium from a soda lake in Egypt.</title>
        <authorList>
            <person name="Dewey E.D."/>
            <person name="Stokes L.M."/>
            <person name="Burchell B.M."/>
            <person name="Shaffer K.N."/>
            <person name="Huntington A.M."/>
            <person name="Baker J.M."/>
            <person name="Nadendla S."/>
            <person name="Giglio M.G."/>
            <person name="Touchman J.W."/>
            <person name="Blankenship R.E."/>
            <person name="Madigan M.T."/>
            <person name="Sattley W.M."/>
        </authorList>
    </citation>
    <scope>NUCLEOTIDE SEQUENCE [LARGE SCALE GENOMIC DNA]</scope>
    <source>
        <strain evidence="9">HH</strain>
    </source>
</reference>
<dbReference type="Gene3D" id="1.20.120.30">
    <property type="entry name" value="Aspartate receptor, ligand-binding domain"/>
    <property type="match status" value="1"/>
</dbReference>
<organism evidence="8 9">
    <name type="scientific">Heliorestis convoluta</name>
    <dbReference type="NCBI Taxonomy" id="356322"/>
    <lineage>
        <taxon>Bacteria</taxon>
        <taxon>Bacillati</taxon>
        <taxon>Bacillota</taxon>
        <taxon>Clostridia</taxon>
        <taxon>Eubacteriales</taxon>
        <taxon>Heliobacteriaceae</taxon>
        <taxon>Heliorestis</taxon>
    </lineage>
</organism>
<dbReference type="GO" id="GO:0004888">
    <property type="term" value="F:transmembrane signaling receptor activity"/>
    <property type="evidence" value="ECO:0007669"/>
    <property type="project" value="InterPro"/>
</dbReference>
<dbReference type="InterPro" id="IPR025991">
    <property type="entry name" value="Chemoreceptor_zinc-bind_dom"/>
</dbReference>
<dbReference type="PROSITE" id="PS50111">
    <property type="entry name" value="CHEMOTAXIS_TRANSDUC_2"/>
    <property type="match status" value="1"/>
</dbReference>
<dbReference type="PANTHER" id="PTHR32089">
    <property type="entry name" value="METHYL-ACCEPTING CHEMOTAXIS PROTEIN MCPB"/>
    <property type="match status" value="1"/>
</dbReference>
<dbReference type="KEGG" id="hcv:FTV88_2832"/>
<dbReference type="PANTHER" id="PTHR32089:SF112">
    <property type="entry name" value="LYSOZYME-LIKE PROTEIN-RELATED"/>
    <property type="match status" value="1"/>
</dbReference>
<dbReference type="CDD" id="cd06225">
    <property type="entry name" value="HAMP"/>
    <property type="match status" value="1"/>
</dbReference>